<dbReference type="InterPro" id="IPR002492">
    <property type="entry name" value="Transposase_Tc1-like"/>
</dbReference>
<accession>A0A4Y2B7P2</accession>
<organism evidence="2 3">
    <name type="scientific">Araneus ventricosus</name>
    <name type="common">Orbweaver spider</name>
    <name type="synonym">Epeira ventricosa</name>
    <dbReference type="NCBI Taxonomy" id="182803"/>
    <lineage>
        <taxon>Eukaryota</taxon>
        <taxon>Metazoa</taxon>
        <taxon>Ecdysozoa</taxon>
        <taxon>Arthropoda</taxon>
        <taxon>Chelicerata</taxon>
        <taxon>Arachnida</taxon>
        <taxon>Araneae</taxon>
        <taxon>Araneomorphae</taxon>
        <taxon>Entelegynae</taxon>
        <taxon>Araneoidea</taxon>
        <taxon>Araneidae</taxon>
        <taxon>Araneus</taxon>
    </lineage>
</organism>
<dbReference type="Pfam" id="PF01498">
    <property type="entry name" value="HTH_Tnp_Tc3_2"/>
    <property type="match status" value="1"/>
</dbReference>
<proteinExistence type="predicted"/>
<evidence type="ECO:0000313" key="2">
    <source>
        <dbReference type="EMBL" id="GBL88220.1"/>
    </source>
</evidence>
<dbReference type="OrthoDB" id="6155880at2759"/>
<dbReference type="Gene3D" id="3.30.420.10">
    <property type="entry name" value="Ribonuclease H-like superfamily/Ribonuclease H"/>
    <property type="match status" value="1"/>
</dbReference>
<dbReference type="AlphaFoldDB" id="A0A4Y2B7P2"/>
<dbReference type="InterPro" id="IPR036397">
    <property type="entry name" value="RNaseH_sf"/>
</dbReference>
<keyword evidence="3" id="KW-1185">Reference proteome</keyword>
<reference evidence="2 3" key="1">
    <citation type="journal article" date="2019" name="Sci. Rep.">
        <title>Orb-weaving spider Araneus ventricosus genome elucidates the spidroin gene catalogue.</title>
        <authorList>
            <person name="Kono N."/>
            <person name="Nakamura H."/>
            <person name="Ohtoshi R."/>
            <person name="Moran D.A.P."/>
            <person name="Shinohara A."/>
            <person name="Yoshida Y."/>
            <person name="Fujiwara M."/>
            <person name="Mori M."/>
            <person name="Tomita M."/>
            <person name="Arakawa K."/>
        </authorList>
    </citation>
    <scope>NUCLEOTIDE SEQUENCE [LARGE SCALE GENOMIC DNA]</scope>
</reference>
<feature type="domain" description="Transposase Tc1-like" evidence="1">
    <location>
        <begin position="12"/>
        <end position="64"/>
    </location>
</feature>
<dbReference type="GO" id="GO:0006313">
    <property type="term" value="P:DNA transposition"/>
    <property type="evidence" value="ECO:0007669"/>
    <property type="project" value="InterPro"/>
</dbReference>
<dbReference type="GO" id="GO:0003677">
    <property type="term" value="F:DNA binding"/>
    <property type="evidence" value="ECO:0007669"/>
    <property type="project" value="InterPro"/>
</dbReference>
<dbReference type="EMBL" id="BGPR01000058">
    <property type="protein sequence ID" value="GBL88220.1"/>
    <property type="molecule type" value="Genomic_DNA"/>
</dbReference>
<evidence type="ECO:0000313" key="3">
    <source>
        <dbReference type="Proteomes" id="UP000499080"/>
    </source>
</evidence>
<dbReference type="Proteomes" id="UP000499080">
    <property type="component" value="Unassembled WGS sequence"/>
</dbReference>
<comment type="caution">
    <text evidence="2">The sequence shown here is derived from an EMBL/GenBank/DDBJ whole genome shotgun (WGS) entry which is preliminary data.</text>
</comment>
<dbReference type="GO" id="GO:0015074">
    <property type="term" value="P:DNA integration"/>
    <property type="evidence" value="ECO:0007669"/>
    <property type="project" value="InterPro"/>
</dbReference>
<sequence>MRQTPEDTKIATAGVSAAAGRPISRQTVSRRLREVGLFARRPVVCVPLSPAQVRARLHWASEHRSWTPEQWGYVLFTDEFRFNMQNDSRRAIIWRVPETRYLGPNIGERDHYRGGGLLVWAGDSNERPNRPLRVCRGFRHSSPISRRNPTPSCAAFYHCKGYRRDIYGR</sequence>
<protein>
    <recommendedName>
        <fullName evidence="1">Transposase Tc1-like domain-containing protein</fullName>
    </recommendedName>
</protein>
<gene>
    <name evidence="2" type="ORF">AVEN_117803_1</name>
</gene>
<evidence type="ECO:0000259" key="1">
    <source>
        <dbReference type="Pfam" id="PF01498"/>
    </source>
</evidence>
<name>A0A4Y2B7P2_ARAVE</name>